<accession>A0A0G4G1Y2</accession>
<dbReference type="EMBL" id="CDMY01000547">
    <property type="protein sequence ID" value="CEM21970.1"/>
    <property type="molecule type" value="Genomic_DNA"/>
</dbReference>
<evidence type="ECO:0008006" key="4">
    <source>
        <dbReference type="Google" id="ProtNLM"/>
    </source>
</evidence>
<keyword evidence="1" id="KW-0732">Signal</keyword>
<evidence type="ECO:0000256" key="1">
    <source>
        <dbReference type="SAM" id="SignalP"/>
    </source>
</evidence>
<dbReference type="VEuPathDB" id="CryptoDB:Vbra_2609"/>
<evidence type="ECO:0000313" key="3">
    <source>
        <dbReference type="Proteomes" id="UP000041254"/>
    </source>
</evidence>
<protein>
    <recommendedName>
        <fullName evidence="4">Solute-binding protein family 3/N-terminal domain-containing protein</fullName>
    </recommendedName>
</protein>
<dbReference type="Proteomes" id="UP000041254">
    <property type="component" value="Unassembled WGS sequence"/>
</dbReference>
<feature type="signal peptide" evidence="1">
    <location>
        <begin position="1"/>
        <end position="24"/>
    </location>
</feature>
<dbReference type="AlphaFoldDB" id="A0A0G4G1Y2"/>
<reference evidence="2 3" key="1">
    <citation type="submission" date="2014-11" db="EMBL/GenBank/DDBJ databases">
        <authorList>
            <person name="Zhu J."/>
            <person name="Qi W."/>
            <person name="Song R."/>
        </authorList>
    </citation>
    <scope>NUCLEOTIDE SEQUENCE [LARGE SCALE GENOMIC DNA]</scope>
</reference>
<dbReference type="InParanoid" id="A0A0G4G1Y2"/>
<evidence type="ECO:0000313" key="2">
    <source>
        <dbReference type="EMBL" id="CEM21970.1"/>
    </source>
</evidence>
<name>A0A0G4G1Y2_VITBC</name>
<sequence length="140" mass="15310">MKILGLVGTILAFCAAILMIAAMATDHWRANRVNIGVDSGVDGVIDMLFQAYGLTHAVAGFTGKGTSEYCDENNIQAIAQVVTDPLVAGFAEQVDSTFTCLQKDAYLVKGKSVDACVCRTSYEDLRDYWQFHDQIHHDCN</sequence>
<organism evidence="2 3">
    <name type="scientific">Vitrella brassicaformis (strain CCMP3155)</name>
    <dbReference type="NCBI Taxonomy" id="1169540"/>
    <lineage>
        <taxon>Eukaryota</taxon>
        <taxon>Sar</taxon>
        <taxon>Alveolata</taxon>
        <taxon>Colpodellida</taxon>
        <taxon>Vitrellaceae</taxon>
        <taxon>Vitrella</taxon>
    </lineage>
</organism>
<feature type="chain" id="PRO_5005189555" description="Solute-binding protein family 3/N-terminal domain-containing protein" evidence="1">
    <location>
        <begin position="25"/>
        <end position="140"/>
    </location>
</feature>
<keyword evidence="3" id="KW-1185">Reference proteome</keyword>
<proteinExistence type="predicted"/>
<gene>
    <name evidence="2" type="ORF">Vbra_2609</name>
</gene>